<dbReference type="HOGENOM" id="CLU_003433_2_1_10"/>
<proteinExistence type="predicted"/>
<dbReference type="STRING" id="216432.CA2559_02090"/>
<dbReference type="Gene3D" id="3.40.640.10">
    <property type="entry name" value="Type I PLP-dependent aspartate aminotransferase-like (Major domain)"/>
    <property type="match status" value="1"/>
</dbReference>
<accession>A3U5J0</accession>
<dbReference type="AlphaFoldDB" id="A3U5J0"/>
<keyword evidence="1" id="KW-0663">Pyridoxal phosphate</keyword>
<dbReference type="Gene3D" id="3.90.1150.10">
    <property type="entry name" value="Aspartate Aminotransferase, domain 1"/>
    <property type="match status" value="1"/>
</dbReference>
<organism evidence="3 4">
    <name type="scientific">Croceibacter atlanticus (strain ATCC BAA-628 / JCM 21780 / CIP 108009 / IAM 15332 / KCTC 12090 / HTCC2559)</name>
    <dbReference type="NCBI Taxonomy" id="216432"/>
    <lineage>
        <taxon>Bacteria</taxon>
        <taxon>Pseudomonadati</taxon>
        <taxon>Bacteroidota</taxon>
        <taxon>Flavobacteriia</taxon>
        <taxon>Flavobacteriales</taxon>
        <taxon>Flavobacteriaceae</taxon>
        <taxon>Croceibacter</taxon>
    </lineage>
</organism>
<dbReference type="PANTHER" id="PTHR43586">
    <property type="entry name" value="CYSTEINE DESULFURASE"/>
    <property type="match status" value="1"/>
</dbReference>
<evidence type="ECO:0000259" key="2">
    <source>
        <dbReference type="Pfam" id="PF00266"/>
    </source>
</evidence>
<dbReference type="InterPro" id="IPR015424">
    <property type="entry name" value="PyrdxlP-dep_Trfase"/>
</dbReference>
<dbReference type="KEGG" id="cat:CA2559_02090"/>
<reference evidence="3 4" key="1">
    <citation type="journal article" date="2010" name="J. Bacteriol.">
        <title>The complete genome sequence of Croceibacter atlanticus HTCC2559T.</title>
        <authorList>
            <person name="Oh H.M."/>
            <person name="Kang I."/>
            <person name="Ferriera S."/>
            <person name="Giovannoni S.J."/>
            <person name="Cho J.C."/>
        </authorList>
    </citation>
    <scope>NUCLEOTIDE SEQUENCE [LARGE SCALE GENOMIC DNA]</scope>
    <source>
        <strain evidence="4">ATCC BAA-628 / HTCC2559 / KCTC 12090</strain>
    </source>
</reference>
<evidence type="ECO:0000313" key="3">
    <source>
        <dbReference type="EMBL" id="EAP87507.1"/>
    </source>
</evidence>
<dbReference type="EMBL" id="CP002046">
    <property type="protein sequence ID" value="EAP87507.1"/>
    <property type="molecule type" value="Genomic_DNA"/>
</dbReference>
<dbReference type="RefSeq" id="WP_013186185.1">
    <property type="nucleotide sequence ID" value="NC_014230.1"/>
</dbReference>
<dbReference type="GeneID" id="89452214"/>
<dbReference type="PANTHER" id="PTHR43586:SF15">
    <property type="entry name" value="BLR3095 PROTEIN"/>
    <property type="match status" value="1"/>
</dbReference>
<feature type="domain" description="Aminotransferase class V" evidence="2">
    <location>
        <begin position="50"/>
        <end position="375"/>
    </location>
</feature>
<gene>
    <name evidence="3" type="ordered locus">CA2559_02090</name>
</gene>
<dbReference type="InterPro" id="IPR015421">
    <property type="entry name" value="PyrdxlP-dep_Trfase_major"/>
</dbReference>
<protein>
    <recommendedName>
        <fullName evidence="2">Aminotransferase class V domain-containing protein</fullName>
    </recommendedName>
</protein>
<sequence>MLQNQSHLFNLPKDITYLNGAYMSPQLKSVSEVGVDMVHLKEQPFNVTSEHFFDARTTLRKRFAELISADNYEHTAIIPSVSYGMANVAQNCNLKRDDEVILINEQFPSNVYVWQHEAKKVGAKIVSIKAPDTFINRGKLWNDSILKSITKKTKVVSLAHSHWADGTLFNLKTIREATHSVGAKLVVDGTQSVGALPFSIKEFNVDALICGGYKWLLGPYGLGMAYYADSLCNGNPIEHNWMNRLGSEDFTNLVNYQEHFQPKAGRFSVGESSNFILTPMLTTALEQLLSWKPQHIQDYCNSISSEAVNTLRSKGCFIEDDAYRSHHLFGIYLPKHMDLNVLKKRLEDAKVIVSYRGNAIRVSPHVYNTTEDFERLVAQF</sequence>
<dbReference type="eggNOG" id="COG0520">
    <property type="taxonomic scope" value="Bacteria"/>
</dbReference>
<dbReference type="Pfam" id="PF00266">
    <property type="entry name" value="Aminotran_5"/>
    <property type="match status" value="1"/>
</dbReference>
<dbReference type="SUPFAM" id="SSF53383">
    <property type="entry name" value="PLP-dependent transferases"/>
    <property type="match status" value="1"/>
</dbReference>
<keyword evidence="4" id="KW-1185">Reference proteome</keyword>
<evidence type="ECO:0000313" key="4">
    <source>
        <dbReference type="Proteomes" id="UP000002297"/>
    </source>
</evidence>
<evidence type="ECO:0000256" key="1">
    <source>
        <dbReference type="ARBA" id="ARBA00022898"/>
    </source>
</evidence>
<dbReference type="Proteomes" id="UP000002297">
    <property type="component" value="Chromosome"/>
</dbReference>
<dbReference type="InterPro" id="IPR000192">
    <property type="entry name" value="Aminotrans_V_dom"/>
</dbReference>
<dbReference type="InterPro" id="IPR015422">
    <property type="entry name" value="PyrdxlP-dep_Trfase_small"/>
</dbReference>
<name>A3U5J0_CROAH</name>